<name>A0A8R7TGA1_TRIUA</name>
<evidence type="ECO:0000313" key="2">
    <source>
        <dbReference type="EnsemblPlants" id="TuG1812G0200002455.01.T02"/>
    </source>
</evidence>
<evidence type="ECO:0000313" key="3">
    <source>
        <dbReference type="Proteomes" id="UP000015106"/>
    </source>
</evidence>
<evidence type="ECO:0000259" key="1">
    <source>
        <dbReference type="Pfam" id="PF24626"/>
    </source>
</evidence>
<dbReference type="GO" id="GO:0003676">
    <property type="term" value="F:nucleic acid binding"/>
    <property type="evidence" value="ECO:0007669"/>
    <property type="project" value="InterPro"/>
</dbReference>
<dbReference type="Gene3D" id="3.30.420.10">
    <property type="entry name" value="Ribonuclease H-like superfamily/Ribonuclease H"/>
    <property type="match status" value="1"/>
</dbReference>
<sequence length="241" mass="27774">MEMYLRCAVHDSPHKWRRWLPMAEFWYNSTFHASLQGMPFKALYGKEANLGAMASWEASTAAGEEMDWAAHNAHICAQLERAQRRFKKNTDRNRTERHFQAGEQVLLKLQPYAQRLVVNRPCAKLAFKFFGPYKIIEKIGSLAYKLDLPPESQIHPVFHVSQLKPFTPDFTPVYGELPKVPDLSTTGLSPTRILDRRMMKPGNAPVIQIKVKWGAGDSAPTAWENYDVLRQRFPSTELWEE</sequence>
<dbReference type="Proteomes" id="UP000015106">
    <property type="component" value="Chromosome 2"/>
</dbReference>
<reference evidence="2" key="2">
    <citation type="submission" date="2018-03" db="EMBL/GenBank/DDBJ databases">
        <title>The Triticum urartu genome reveals the dynamic nature of wheat genome evolution.</title>
        <authorList>
            <person name="Ling H."/>
            <person name="Ma B."/>
            <person name="Shi X."/>
            <person name="Liu H."/>
            <person name="Dong L."/>
            <person name="Sun H."/>
            <person name="Cao Y."/>
            <person name="Gao Q."/>
            <person name="Zheng S."/>
            <person name="Li Y."/>
            <person name="Yu Y."/>
            <person name="Du H."/>
            <person name="Qi M."/>
            <person name="Li Y."/>
            <person name="Yu H."/>
            <person name="Cui Y."/>
            <person name="Wang N."/>
            <person name="Chen C."/>
            <person name="Wu H."/>
            <person name="Zhao Y."/>
            <person name="Zhang J."/>
            <person name="Li Y."/>
            <person name="Zhou W."/>
            <person name="Zhang B."/>
            <person name="Hu W."/>
            <person name="Eijk M."/>
            <person name="Tang J."/>
            <person name="Witsenboer H."/>
            <person name="Zhao S."/>
            <person name="Li Z."/>
            <person name="Zhang A."/>
            <person name="Wang D."/>
            <person name="Liang C."/>
        </authorList>
    </citation>
    <scope>NUCLEOTIDE SEQUENCE [LARGE SCALE GENOMIC DNA]</scope>
    <source>
        <strain evidence="2">cv. G1812</strain>
    </source>
</reference>
<accession>A0A8R7TGA1</accession>
<dbReference type="Pfam" id="PF24626">
    <property type="entry name" value="SH3_Tf2-1"/>
    <property type="match status" value="1"/>
</dbReference>
<dbReference type="Gramene" id="TuG1812G0200002455.01.T02">
    <property type="protein sequence ID" value="TuG1812G0200002455.01.T02"/>
    <property type="gene ID" value="TuG1812G0200002455.01"/>
</dbReference>
<reference evidence="2" key="3">
    <citation type="submission" date="2022-06" db="UniProtKB">
        <authorList>
            <consortium name="EnsemblPlants"/>
        </authorList>
    </citation>
    <scope>IDENTIFICATION</scope>
</reference>
<dbReference type="InterPro" id="IPR036397">
    <property type="entry name" value="RNaseH_sf"/>
</dbReference>
<reference evidence="3" key="1">
    <citation type="journal article" date="2013" name="Nature">
        <title>Draft genome of the wheat A-genome progenitor Triticum urartu.</title>
        <authorList>
            <person name="Ling H.Q."/>
            <person name="Zhao S."/>
            <person name="Liu D."/>
            <person name="Wang J."/>
            <person name="Sun H."/>
            <person name="Zhang C."/>
            <person name="Fan H."/>
            <person name="Li D."/>
            <person name="Dong L."/>
            <person name="Tao Y."/>
            <person name="Gao C."/>
            <person name="Wu H."/>
            <person name="Li Y."/>
            <person name="Cui Y."/>
            <person name="Guo X."/>
            <person name="Zheng S."/>
            <person name="Wang B."/>
            <person name="Yu K."/>
            <person name="Liang Q."/>
            <person name="Yang W."/>
            <person name="Lou X."/>
            <person name="Chen J."/>
            <person name="Feng M."/>
            <person name="Jian J."/>
            <person name="Zhang X."/>
            <person name="Luo G."/>
            <person name="Jiang Y."/>
            <person name="Liu J."/>
            <person name="Wang Z."/>
            <person name="Sha Y."/>
            <person name="Zhang B."/>
            <person name="Wu H."/>
            <person name="Tang D."/>
            <person name="Shen Q."/>
            <person name="Xue P."/>
            <person name="Zou S."/>
            <person name="Wang X."/>
            <person name="Liu X."/>
            <person name="Wang F."/>
            <person name="Yang Y."/>
            <person name="An X."/>
            <person name="Dong Z."/>
            <person name="Zhang K."/>
            <person name="Zhang X."/>
            <person name="Luo M.C."/>
            <person name="Dvorak J."/>
            <person name="Tong Y."/>
            <person name="Wang J."/>
            <person name="Yang H."/>
            <person name="Li Z."/>
            <person name="Wang D."/>
            <person name="Zhang A."/>
            <person name="Wang J."/>
        </authorList>
    </citation>
    <scope>NUCLEOTIDE SEQUENCE</scope>
    <source>
        <strain evidence="3">cv. G1812</strain>
    </source>
</reference>
<protein>
    <recommendedName>
        <fullName evidence="1">Tf2-1-like SH3-like domain-containing protein</fullName>
    </recommendedName>
</protein>
<dbReference type="PANTHER" id="PTHR46148:SF52">
    <property type="entry name" value="OS04G0603800 PROTEIN"/>
    <property type="match status" value="1"/>
</dbReference>
<dbReference type="AlphaFoldDB" id="A0A8R7TGA1"/>
<proteinExistence type="predicted"/>
<dbReference type="EnsemblPlants" id="TuG1812G0200002455.01.T02">
    <property type="protein sequence ID" value="TuG1812G0200002455.01.T02"/>
    <property type="gene ID" value="TuG1812G0200002455.01"/>
</dbReference>
<keyword evidence="3" id="KW-1185">Reference proteome</keyword>
<organism evidence="2 3">
    <name type="scientific">Triticum urartu</name>
    <name type="common">Red wild einkorn</name>
    <name type="synonym">Crithodium urartu</name>
    <dbReference type="NCBI Taxonomy" id="4572"/>
    <lineage>
        <taxon>Eukaryota</taxon>
        <taxon>Viridiplantae</taxon>
        <taxon>Streptophyta</taxon>
        <taxon>Embryophyta</taxon>
        <taxon>Tracheophyta</taxon>
        <taxon>Spermatophyta</taxon>
        <taxon>Magnoliopsida</taxon>
        <taxon>Liliopsida</taxon>
        <taxon>Poales</taxon>
        <taxon>Poaceae</taxon>
        <taxon>BOP clade</taxon>
        <taxon>Pooideae</taxon>
        <taxon>Triticodae</taxon>
        <taxon>Triticeae</taxon>
        <taxon>Triticinae</taxon>
        <taxon>Triticum</taxon>
    </lineage>
</organism>
<dbReference type="InterPro" id="IPR016197">
    <property type="entry name" value="Chromo-like_dom_sf"/>
</dbReference>
<dbReference type="SUPFAM" id="SSF54160">
    <property type="entry name" value="Chromo domain-like"/>
    <property type="match status" value="1"/>
</dbReference>
<dbReference type="Gramene" id="TuG1812G0200002455.01.T01">
    <property type="protein sequence ID" value="TuG1812G0200002455.01.T01"/>
    <property type="gene ID" value="TuG1812G0200002455.01"/>
</dbReference>
<dbReference type="EnsemblPlants" id="TuG1812G0200002455.01.T01">
    <property type="protein sequence ID" value="TuG1812G0200002455.01.T01"/>
    <property type="gene ID" value="TuG1812G0200002455.01"/>
</dbReference>
<dbReference type="PANTHER" id="PTHR46148">
    <property type="entry name" value="CHROMO DOMAIN-CONTAINING PROTEIN"/>
    <property type="match status" value="1"/>
</dbReference>
<dbReference type="InterPro" id="IPR056924">
    <property type="entry name" value="SH3_Tf2-1"/>
</dbReference>
<feature type="domain" description="Tf2-1-like SH3-like" evidence="1">
    <location>
        <begin position="102"/>
        <end position="166"/>
    </location>
</feature>